<proteinExistence type="predicted"/>
<dbReference type="PANTHER" id="PTHR11820:SF90">
    <property type="entry name" value="FLUTATHIONE S-TRANSFERASE"/>
    <property type="match status" value="1"/>
</dbReference>
<accession>A0ABW9CTM3</accession>
<dbReference type="GO" id="GO:0016787">
    <property type="term" value="F:hydrolase activity"/>
    <property type="evidence" value="ECO:0007669"/>
    <property type="project" value="UniProtKB-KW"/>
</dbReference>
<dbReference type="SUPFAM" id="SSF56529">
    <property type="entry name" value="FAH"/>
    <property type="match status" value="1"/>
</dbReference>
<dbReference type="InterPro" id="IPR011234">
    <property type="entry name" value="Fumarylacetoacetase-like_C"/>
</dbReference>
<evidence type="ECO:0000259" key="2">
    <source>
        <dbReference type="Pfam" id="PF01557"/>
    </source>
</evidence>
<gene>
    <name evidence="3" type="ORF">PQR08_26945</name>
</gene>
<dbReference type="Gene3D" id="3.90.850.10">
    <property type="entry name" value="Fumarylacetoacetase-like, C-terminal domain"/>
    <property type="match status" value="1"/>
</dbReference>
<sequence>MSYVFPPAPAAAVPVDGSNEQFPVRRIYCVGRNYEAHAREMGHDPDREPPFFFSKPADAVLYVAPGSTGEFPYPSQTKNLHFEMELVAAIGKQGKDIPADKGLDYIYGYALGLDMTRRDLQAEAKKLGRPWDTAKGFDRSAPIGPIHPVSKVGHLEKSAIWLTVNGEEKQRSDISQLIWSVGETVAYLSTLFELFPGDLIFTGTPEGVGAVVKGDLLKGGVGGIGEFSVRVV</sequence>
<dbReference type="Pfam" id="PF01557">
    <property type="entry name" value="FAA_hydrolase"/>
    <property type="match status" value="1"/>
</dbReference>
<keyword evidence="3" id="KW-0378">Hydrolase</keyword>
<name>A0ABW9CTM3_9BURK</name>
<dbReference type="PANTHER" id="PTHR11820">
    <property type="entry name" value="ACYLPYRUVASE"/>
    <property type="match status" value="1"/>
</dbReference>
<dbReference type="InterPro" id="IPR036663">
    <property type="entry name" value="Fumarylacetoacetase_C_sf"/>
</dbReference>
<evidence type="ECO:0000256" key="1">
    <source>
        <dbReference type="ARBA" id="ARBA00022723"/>
    </source>
</evidence>
<organism evidence="3 4">
    <name type="scientific">Caballeronia jiangsuensis</name>
    <dbReference type="NCBI Taxonomy" id="1458357"/>
    <lineage>
        <taxon>Bacteria</taxon>
        <taxon>Pseudomonadati</taxon>
        <taxon>Pseudomonadota</taxon>
        <taxon>Betaproteobacteria</taxon>
        <taxon>Burkholderiales</taxon>
        <taxon>Burkholderiaceae</taxon>
        <taxon>Caballeronia</taxon>
    </lineage>
</organism>
<dbReference type="RefSeq" id="WP_408162916.1">
    <property type="nucleotide sequence ID" value="NZ_JAQQDB010000030.1"/>
</dbReference>
<protein>
    <submittedName>
        <fullName evidence="3">Fumarylacetoacetate hydrolase family protein</fullName>
    </submittedName>
</protein>
<dbReference type="EMBL" id="JAQQDB010000030">
    <property type="protein sequence ID" value="MFM0521069.1"/>
    <property type="molecule type" value="Genomic_DNA"/>
</dbReference>
<evidence type="ECO:0000313" key="3">
    <source>
        <dbReference type="EMBL" id="MFM0521069.1"/>
    </source>
</evidence>
<feature type="domain" description="Fumarylacetoacetase-like C-terminal" evidence="2">
    <location>
        <begin position="27"/>
        <end position="232"/>
    </location>
</feature>
<dbReference type="Proteomes" id="UP001629462">
    <property type="component" value="Unassembled WGS sequence"/>
</dbReference>
<evidence type="ECO:0000313" key="4">
    <source>
        <dbReference type="Proteomes" id="UP001629462"/>
    </source>
</evidence>
<reference evidence="3 4" key="1">
    <citation type="journal article" date="2024" name="Chem. Sci.">
        <title>Discovery of megapolipeptins by genome mining of a Burkholderiales bacteria collection.</title>
        <authorList>
            <person name="Paulo B.S."/>
            <person name="Recchia M.J.J."/>
            <person name="Lee S."/>
            <person name="Fergusson C.H."/>
            <person name="Romanowski S.B."/>
            <person name="Hernandez A."/>
            <person name="Krull N."/>
            <person name="Liu D.Y."/>
            <person name="Cavanagh H."/>
            <person name="Bos A."/>
            <person name="Gray C.A."/>
            <person name="Murphy B.T."/>
            <person name="Linington R.G."/>
            <person name="Eustaquio A.S."/>
        </authorList>
    </citation>
    <scope>NUCLEOTIDE SEQUENCE [LARGE SCALE GENOMIC DNA]</scope>
    <source>
        <strain evidence="3 4">RL17-374-BIF-D</strain>
    </source>
</reference>
<comment type="caution">
    <text evidence="3">The sequence shown here is derived from an EMBL/GenBank/DDBJ whole genome shotgun (WGS) entry which is preliminary data.</text>
</comment>
<keyword evidence="1" id="KW-0479">Metal-binding</keyword>
<keyword evidence="4" id="KW-1185">Reference proteome</keyword>